<dbReference type="AlphaFoldDB" id="J9G0Z6"/>
<organism evidence="1">
    <name type="scientific">gut metagenome</name>
    <dbReference type="NCBI Taxonomy" id="749906"/>
    <lineage>
        <taxon>unclassified sequences</taxon>
        <taxon>metagenomes</taxon>
        <taxon>organismal metagenomes</taxon>
    </lineage>
</organism>
<name>J9G0Z6_9ZZZZ</name>
<sequence>MPPPHIPYGWNRSCNGESYVPRKQVYGCNQKQQATERSHQKSPGISV</sequence>
<protein>
    <submittedName>
        <fullName evidence="1">Uncharacterized protein</fullName>
    </submittedName>
</protein>
<gene>
    <name evidence="1" type="ORF">EVA_11397</name>
</gene>
<evidence type="ECO:0000313" key="1">
    <source>
        <dbReference type="EMBL" id="EJX00499.1"/>
    </source>
</evidence>
<comment type="caution">
    <text evidence="1">The sequence shown here is derived from an EMBL/GenBank/DDBJ whole genome shotgun (WGS) entry which is preliminary data.</text>
</comment>
<dbReference type="EMBL" id="AMCI01003344">
    <property type="protein sequence ID" value="EJX00499.1"/>
    <property type="molecule type" value="Genomic_DNA"/>
</dbReference>
<reference evidence="1" key="1">
    <citation type="journal article" date="2012" name="PLoS ONE">
        <title>Gene sets for utilization of primary and secondary nutrition supplies in the distal gut of endangered iberian lynx.</title>
        <authorList>
            <person name="Alcaide M."/>
            <person name="Messina E."/>
            <person name="Richter M."/>
            <person name="Bargiela R."/>
            <person name="Peplies J."/>
            <person name="Huws S.A."/>
            <person name="Newbold C.J."/>
            <person name="Golyshin P.N."/>
            <person name="Simon M.A."/>
            <person name="Lopez G."/>
            <person name="Yakimov M.M."/>
            <person name="Ferrer M."/>
        </authorList>
    </citation>
    <scope>NUCLEOTIDE SEQUENCE</scope>
</reference>
<proteinExistence type="predicted"/>
<accession>J9G0Z6</accession>